<comment type="caution">
    <text evidence="1">The sequence shown here is derived from an EMBL/GenBank/DDBJ whole genome shotgun (WGS) entry which is preliminary data.</text>
</comment>
<sequence length="632" mass="69635">MYLPIHDPQTAPSHSNEAQYHSRSCSQTFLDMDVQLYVYDLSQGLARSMSMQFLGIQIDAVYHTSIVVDGIEYYYGQGVQTSQAGATHHGRPMEVIKLGQTALPMEVILEYLESLKEIYTPEAYDLFAHNCNNFSNDFAMFLVGKGIPDHITSLPQTVLNTPFGQMLRPQIDAAMRPITQAPTPQPVQPQANSKTSNGNTSNGTSPVGSVLEMNTGRVNNITALKDVDRLLDLAKDRCAIIFFTSSTCAPCKLVYQPYDDLAAENGTKCVFIKIDFSHAERSISTRYSNVRATPTFITYLRGEKRDEWSGADPRQLRNNVEMLVNAAFPTHPHLEKSTPMLLRQSQRPVKFAKVPPMDKLVAKMGDAGKDPAVSSIVSFVQMREQSGAMEAPLGDLPQLAQFLRKSTSVLPPELLFTALDLLRISLIDVRVAGFFAEEHKGATGTPATVHHLLDHVDKLGDSAPYPLRLTTLHLACNLFTSPLFIPHLLAPPLSSTLISILTTALLDEKHPALKASALSLAMNMTSSNHRIRMKQHSANPSHALSYESELPEAEQGELLASLLENIGTEAEWSENQKMGIICVGWLVYAADLHGELRDTWKVMDAAGTVGKVEAKAAEDRLMLKEVKGLLEV</sequence>
<protein>
    <submittedName>
        <fullName evidence="1">Uncharacterized protein</fullName>
    </submittedName>
</protein>
<organism evidence="1 2">
    <name type="scientific">Alternaria gaisen</name>
    <dbReference type="NCBI Taxonomy" id="167740"/>
    <lineage>
        <taxon>Eukaryota</taxon>
        <taxon>Fungi</taxon>
        <taxon>Dikarya</taxon>
        <taxon>Ascomycota</taxon>
        <taxon>Pezizomycotina</taxon>
        <taxon>Dothideomycetes</taxon>
        <taxon>Pleosporomycetidae</taxon>
        <taxon>Pleosporales</taxon>
        <taxon>Pleosporineae</taxon>
        <taxon>Pleosporaceae</taxon>
        <taxon>Alternaria</taxon>
        <taxon>Alternaria sect. Alternaria</taxon>
    </lineage>
</organism>
<dbReference type="Proteomes" id="UP000293547">
    <property type="component" value="Unassembled WGS sequence"/>
</dbReference>
<gene>
    <name evidence="1" type="ORF">AG0111_0g2500</name>
</gene>
<proteinExistence type="predicted"/>
<name>A0ACB6FVC0_9PLEO</name>
<dbReference type="EMBL" id="PDWZ02000002">
    <property type="protein sequence ID" value="KAB2108392.1"/>
    <property type="molecule type" value="Genomic_DNA"/>
</dbReference>
<evidence type="ECO:0000313" key="1">
    <source>
        <dbReference type="EMBL" id="KAB2108392.1"/>
    </source>
</evidence>
<evidence type="ECO:0000313" key="2">
    <source>
        <dbReference type="Proteomes" id="UP000293547"/>
    </source>
</evidence>
<reference evidence="1 2" key="1">
    <citation type="journal article" date="2019" name="bioRxiv">
        <title>Genomics, evolutionary history and diagnostics of the Alternaria alternata species group including apple and Asian pear pathotypes.</title>
        <authorList>
            <person name="Armitage A.D."/>
            <person name="Cockerton H.M."/>
            <person name="Sreenivasaprasad S."/>
            <person name="Woodhall J.W."/>
            <person name="Lane C.R."/>
            <person name="Harrison R.J."/>
            <person name="Clarkson J.P."/>
        </authorList>
    </citation>
    <scope>NUCLEOTIDE SEQUENCE [LARGE SCALE GENOMIC DNA]</scope>
    <source>
        <strain evidence="1 2">FERA 650</strain>
    </source>
</reference>
<accession>A0ACB6FVC0</accession>
<keyword evidence="2" id="KW-1185">Reference proteome</keyword>